<feature type="compositionally biased region" description="Basic and acidic residues" evidence="1">
    <location>
        <begin position="275"/>
        <end position="288"/>
    </location>
</feature>
<proteinExistence type="predicted"/>
<dbReference type="OrthoDB" id="3679838at2759"/>
<feature type="compositionally biased region" description="Acidic residues" evidence="1">
    <location>
        <begin position="104"/>
        <end position="113"/>
    </location>
</feature>
<feature type="compositionally biased region" description="Acidic residues" evidence="1">
    <location>
        <begin position="336"/>
        <end position="355"/>
    </location>
</feature>
<evidence type="ECO:0000313" key="2">
    <source>
        <dbReference type="EMBL" id="KAF2828218.1"/>
    </source>
</evidence>
<dbReference type="AlphaFoldDB" id="A0A6A7A618"/>
<feature type="region of interest" description="Disordered" evidence="1">
    <location>
        <begin position="102"/>
        <end position="121"/>
    </location>
</feature>
<evidence type="ECO:0000313" key="3">
    <source>
        <dbReference type="Proteomes" id="UP000799424"/>
    </source>
</evidence>
<gene>
    <name evidence="2" type="ORF">CC86DRAFT_369332</name>
</gene>
<accession>A0A6A7A618</accession>
<protein>
    <submittedName>
        <fullName evidence="2">Uncharacterized protein</fullName>
    </submittedName>
</protein>
<evidence type="ECO:0000256" key="1">
    <source>
        <dbReference type="SAM" id="MobiDB-lite"/>
    </source>
</evidence>
<name>A0A6A7A618_9PLEO</name>
<reference evidence="2" key="1">
    <citation type="journal article" date="2020" name="Stud. Mycol.">
        <title>101 Dothideomycetes genomes: a test case for predicting lifestyles and emergence of pathogens.</title>
        <authorList>
            <person name="Haridas S."/>
            <person name="Albert R."/>
            <person name="Binder M."/>
            <person name="Bloem J."/>
            <person name="Labutti K."/>
            <person name="Salamov A."/>
            <person name="Andreopoulos B."/>
            <person name="Baker S."/>
            <person name="Barry K."/>
            <person name="Bills G."/>
            <person name="Bluhm B."/>
            <person name="Cannon C."/>
            <person name="Castanera R."/>
            <person name="Culley D."/>
            <person name="Daum C."/>
            <person name="Ezra D."/>
            <person name="Gonzalez J."/>
            <person name="Henrissat B."/>
            <person name="Kuo A."/>
            <person name="Liang C."/>
            <person name="Lipzen A."/>
            <person name="Lutzoni F."/>
            <person name="Magnuson J."/>
            <person name="Mondo S."/>
            <person name="Nolan M."/>
            <person name="Ohm R."/>
            <person name="Pangilinan J."/>
            <person name="Park H.-J."/>
            <person name="Ramirez L."/>
            <person name="Alfaro M."/>
            <person name="Sun H."/>
            <person name="Tritt A."/>
            <person name="Yoshinaga Y."/>
            <person name="Zwiers L.-H."/>
            <person name="Turgeon B."/>
            <person name="Goodwin S."/>
            <person name="Spatafora J."/>
            <person name="Crous P."/>
            <person name="Grigoriev I."/>
        </authorList>
    </citation>
    <scope>NUCLEOTIDE SEQUENCE</scope>
    <source>
        <strain evidence="2">CBS 113818</strain>
    </source>
</reference>
<sequence length="788" mass="88607">MDLTLIARSKRDHDDFLAGASGIKTPNMLSRTGEHLQQDTRTLPFNVDAQPRKKLKIYIDPTGNVLDESTAALCKDMSQQLGAGKDVPYDSHHDGFSTVSATNEDFEMEDSDMETSPNRNSGTQQTALVAASPATSNIRANDLAKNPYAPAATDANALNAYLQEVGNRNLYMLRTPLETPDSKLKEIYRTLIFNRVFRGLLNSQCIPLYNEQGGAASSDQAVSKQIHRTAPAWFNEENVVLPWIARDGNERKRLEALGLNAANFPILNRSSHVGEATHRSSRKPESKPSELTTEPAIVTPICDKKRGVIELAMHEEYSGCATHQHGDSSSESGDSNSDDEGVLELEDTDSEFSEPDSEYEAQLAAYEEAMVHKRAKQAVIAEAMQEKADKEDKVSFPDCMRDRVRAALNVFGKDLASFSEDGKACTLSSAALIKYCGIARAQHGNEIDMDKFNPMIVRAFINAISPCPGNGLPVYDYDFRQGRFDQGVHSDDVLGVMNFQNVAITAYVWNMDTLLQMYEFAVVMDCEIVQDMVVDKIREMYAEDVEAGTAHNFYLPTGWMNELDPEEDEALLWLLVDVLIDRCSKGVPSPGMNMRPHVAELGLRRTKKDCRLFSTQEDFCAAYHLHGNEEPCYKDHMLKIPTTKLIAKFYAIIAHDAFIIHAQTLSSIPARDFRATGRQIRRHDLMKWSHATEKSTALGLLKLETLKKHKHLQRKLGNKVEMKFRLCKRVHEREVKKAQWEHYKRWNCFDGDHVDCEHDEVKKKKKGGVISLVRGCEYRLYAEGDEEG</sequence>
<feature type="region of interest" description="Disordered" evidence="1">
    <location>
        <begin position="320"/>
        <end position="355"/>
    </location>
</feature>
<feature type="region of interest" description="Disordered" evidence="1">
    <location>
        <begin position="270"/>
        <end position="297"/>
    </location>
</feature>
<keyword evidence="3" id="KW-1185">Reference proteome</keyword>
<dbReference type="Proteomes" id="UP000799424">
    <property type="component" value="Unassembled WGS sequence"/>
</dbReference>
<dbReference type="EMBL" id="MU006223">
    <property type="protein sequence ID" value="KAF2828218.1"/>
    <property type="molecule type" value="Genomic_DNA"/>
</dbReference>
<organism evidence="2 3">
    <name type="scientific">Ophiobolus disseminans</name>
    <dbReference type="NCBI Taxonomy" id="1469910"/>
    <lineage>
        <taxon>Eukaryota</taxon>
        <taxon>Fungi</taxon>
        <taxon>Dikarya</taxon>
        <taxon>Ascomycota</taxon>
        <taxon>Pezizomycotina</taxon>
        <taxon>Dothideomycetes</taxon>
        <taxon>Pleosporomycetidae</taxon>
        <taxon>Pleosporales</taxon>
        <taxon>Pleosporineae</taxon>
        <taxon>Phaeosphaeriaceae</taxon>
        <taxon>Ophiobolus</taxon>
    </lineage>
</organism>